<evidence type="ECO:0000256" key="1">
    <source>
        <dbReference type="SAM" id="MobiDB-lite"/>
    </source>
</evidence>
<protein>
    <submittedName>
        <fullName evidence="2">Uncharacterized protein</fullName>
    </submittedName>
</protein>
<sequence>MGLRQKVRAKHSDRKSPVSPIGYAQMLRPYRTRADENARFGSTILSKSCTCLARKATKPLPYLLIQQILNTLTFGDLGSGDETSIFP</sequence>
<evidence type="ECO:0000313" key="3">
    <source>
        <dbReference type="Proteomes" id="UP000257002"/>
    </source>
</evidence>
<feature type="compositionally biased region" description="Basic residues" evidence="1">
    <location>
        <begin position="1"/>
        <end position="13"/>
    </location>
</feature>
<comment type="caution">
    <text evidence="2">The sequence shown here is derived from an EMBL/GenBank/DDBJ whole genome shotgun (WGS) entry which is preliminary data.</text>
</comment>
<dbReference type="Proteomes" id="UP000257002">
    <property type="component" value="Unassembled WGS sequence"/>
</dbReference>
<feature type="region of interest" description="Disordered" evidence="1">
    <location>
        <begin position="1"/>
        <end position="20"/>
    </location>
</feature>
<gene>
    <name evidence="2" type="ORF">DWQ51_01535</name>
</gene>
<proteinExistence type="predicted"/>
<dbReference type="EMBL" id="QQWD01000001">
    <property type="protein sequence ID" value="REJ58358.1"/>
    <property type="molecule type" value="Genomic_DNA"/>
</dbReference>
<accession>A0A3E0MFS6</accession>
<name>A0A3E0MFS6_9CHRO</name>
<dbReference type="AlphaFoldDB" id="A0A3E0MFS6"/>
<reference evidence="2 3" key="1">
    <citation type="submission" date="2017-10" db="EMBL/GenBank/DDBJ databases">
        <title>A large-scale comparative metagenomic study reveals the eutrophication-driven functional interactions in six Microcystis-epibionts communities.</title>
        <authorList>
            <person name="Li Q."/>
            <person name="Lin F."/>
        </authorList>
    </citation>
    <scope>NUCLEOTIDE SEQUENCE [LARGE SCALE GENOMIC DNA]</scope>
    <source>
        <strain evidence="2">TW10</strain>
    </source>
</reference>
<organism evidence="2 3">
    <name type="scientific">Microcystis wesenbergii TW10</name>
    <dbReference type="NCBI Taxonomy" id="2060474"/>
    <lineage>
        <taxon>Bacteria</taxon>
        <taxon>Bacillati</taxon>
        <taxon>Cyanobacteriota</taxon>
        <taxon>Cyanophyceae</taxon>
        <taxon>Oscillatoriophycideae</taxon>
        <taxon>Chroococcales</taxon>
        <taxon>Microcystaceae</taxon>
        <taxon>Microcystis</taxon>
    </lineage>
</organism>
<evidence type="ECO:0000313" key="2">
    <source>
        <dbReference type="EMBL" id="REJ58358.1"/>
    </source>
</evidence>